<feature type="chain" id="PRO_5046031627" description="RCC1-like domain-containing protein" evidence="3">
    <location>
        <begin position="26"/>
        <end position="748"/>
    </location>
</feature>
<dbReference type="InterPro" id="IPR058923">
    <property type="entry name" value="RCC1-like_dom"/>
</dbReference>
<reference evidence="5 6" key="1">
    <citation type="submission" date="2021-03" db="EMBL/GenBank/DDBJ databases">
        <title>Paenibacillus artemisicola MWE-103 whole genome sequence.</title>
        <authorList>
            <person name="Ham Y.J."/>
        </authorList>
    </citation>
    <scope>NUCLEOTIDE SEQUENCE [LARGE SCALE GENOMIC DNA]</scope>
    <source>
        <strain evidence="5 6">MWE-103</strain>
    </source>
</reference>
<dbReference type="PANTHER" id="PTHR45982">
    <property type="entry name" value="REGULATOR OF CHROMOSOME CONDENSATION"/>
    <property type="match status" value="1"/>
</dbReference>
<keyword evidence="3" id="KW-0732">Signal</keyword>
<feature type="domain" description="RCC1-like" evidence="4">
    <location>
        <begin position="153"/>
        <end position="407"/>
    </location>
</feature>
<dbReference type="InterPro" id="IPR000408">
    <property type="entry name" value="Reg_chr_condens"/>
</dbReference>
<dbReference type="Pfam" id="PF25390">
    <property type="entry name" value="WD40_RLD"/>
    <property type="match status" value="1"/>
</dbReference>
<dbReference type="InterPro" id="IPR051553">
    <property type="entry name" value="Ran_GTPase-activating"/>
</dbReference>
<protein>
    <recommendedName>
        <fullName evidence="4">RCC1-like domain-containing protein</fullName>
    </recommendedName>
</protein>
<feature type="signal peptide" evidence="3">
    <location>
        <begin position="1"/>
        <end position="25"/>
    </location>
</feature>
<dbReference type="PANTHER" id="PTHR45982:SF1">
    <property type="entry name" value="REGULATOR OF CHROMOSOME CONDENSATION"/>
    <property type="match status" value="1"/>
</dbReference>
<keyword evidence="6" id="KW-1185">Reference proteome</keyword>
<comment type="caution">
    <text evidence="5">The sequence shown here is derived from an EMBL/GenBank/DDBJ whole genome shotgun (WGS) entry which is preliminary data.</text>
</comment>
<dbReference type="PRINTS" id="PR00633">
    <property type="entry name" value="RCCNDNSATION"/>
</dbReference>
<gene>
    <name evidence="5" type="ORF">I8J29_08885</name>
</gene>
<accession>A0ABS3W7L4</accession>
<dbReference type="InterPro" id="IPR009091">
    <property type="entry name" value="RCC1/BLIP-II"/>
</dbReference>
<proteinExistence type="predicted"/>
<keyword evidence="1" id="KW-0344">Guanine-nucleotide releasing factor</keyword>
<evidence type="ECO:0000313" key="6">
    <source>
        <dbReference type="Proteomes" id="UP000670947"/>
    </source>
</evidence>
<evidence type="ECO:0000313" key="5">
    <source>
        <dbReference type="EMBL" id="MBO7744307.1"/>
    </source>
</evidence>
<dbReference type="Proteomes" id="UP000670947">
    <property type="component" value="Unassembled WGS sequence"/>
</dbReference>
<evidence type="ECO:0000256" key="1">
    <source>
        <dbReference type="ARBA" id="ARBA00022658"/>
    </source>
</evidence>
<sequence length="748" mass="80697">MNKRLRWFSGIFCVMFAFVAFSQMAAASSESEGTVRAQADKGPADRTPGAAKAVSLAGGCLHSLALRSDGTVWSWGDNDWGELGDGTTTSHGAPVPVKSLKEVSGIAARDCNSMALLGDGTVWTWGVTIPSASDAYPYPGPTPIQVKDDSGLAFDSVIAISAGRGHYLALKRDGTVWAWGRNDAGQLGDGTVSDFYYYHYSPSQVNGLDSVVAVAAGGTFSLALKSDGTVWEWGSVYDDDENLAPRPTPVRVKGLDSVTGLAAGLQHSLALESDGTVWAWGHNDKGQLGDGTTALRSVPVQLHDLANVVSLSAGDDHNLALEGDGTVWAWGDNRSGQLGDGGTSRRLTPAQVQGLDSVTALAAGDNHSLALRSDGTAWGWGDNRGGQLGDGSAADRVTPVKVQGLDRQSPETLLYRLAGPILDFDATRVLFYYGELLWLYDRATHAQIKVAEAESIYHLTRAELSADGVVYTDGRKTSYWKDGAVRRSWEGTYLYDANGNFAVVGDSVVDLTTGASRSLPNAKFYRDMHIRFDLCPDGTVAYTLNEHPSEIYVSLPDGTMKTIGLTPGDYTYFGVMMDGTDLLYNAVTQDNGGQARRSLRLRGADGRVTTIAAYPFDAADYAADPRQSYRIKNGWIAYRTYDESAGQWRLDVRTPEGMTKHVYAGPKGASWKDKPIAIKQLAPDGMIVYAYQNTTYVYASQAGKMIAAFQESGELEYREHVAAGQEGREYRLLAWYLLDGSLLYGVRL</sequence>
<keyword evidence="2" id="KW-0677">Repeat</keyword>
<evidence type="ECO:0000259" key="4">
    <source>
        <dbReference type="Pfam" id="PF25390"/>
    </source>
</evidence>
<dbReference type="PROSITE" id="PS50012">
    <property type="entry name" value="RCC1_3"/>
    <property type="match status" value="7"/>
</dbReference>
<dbReference type="SUPFAM" id="SSF50985">
    <property type="entry name" value="RCC1/BLIP-II"/>
    <property type="match status" value="2"/>
</dbReference>
<dbReference type="RefSeq" id="WP_208847265.1">
    <property type="nucleotide sequence ID" value="NZ_JAGGDJ010000004.1"/>
</dbReference>
<dbReference type="EMBL" id="JAGGDJ010000004">
    <property type="protein sequence ID" value="MBO7744307.1"/>
    <property type="molecule type" value="Genomic_DNA"/>
</dbReference>
<organism evidence="5 6">
    <name type="scientific">Paenibacillus artemisiicola</name>
    <dbReference type="NCBI Taxonomy" id="1172618"/>
    <lineage>
        <taxon>Bacteria</taxon>
        <taxon>Bacillati</taxon>
        <taxon>Bacillota</taxon>
        <taxon>Bacilli</taxon>
        <taxon>Bacillales</taxon>
        <taxon>Paenibacillaceae</taxon>
        <taxon>Paenibacillus</taxon>
    </lineage>
</organism>
<evidence type="ECO:0000256" key="2">
    <source>
        <dbReference type="ARBA" id="ARBA00022737"/>
    </source>
</evidence>
<dbReference type="PROSITE" id="PS00626">
    <property type="entry name" value="RCC1_2"/>
    <property type="match status" value="3"/>
</dbReference>
<dbReference type="Pfam" id="PF00415">
    <property type="entry name" value="RCC1"/>
    <property type="match status" value="1"/>
</dbReference>
<dbReference type="Gene3D" id="2.130.10.30">
    <property type="entry name" value="Regulator of chromosome condensation 1/beta-lactamase-inhibitor protein II"/>
    <property type="match status" value="3"/>
</dbReference>
<name>A0ABS3W7L4_9BACL</name>
<evidence type="ECO:0000256" key="3">
    <source>
        <dbReference type="SAM" id="SignalP"/>
    </source>
</evidence>